<evidence type="ECO:0000256" key="1">
    <source>
        <dbReference type="SAM" id="MobiDB-lite"/>
    </source>
</evidence>
<dbReference type="PANTHER" id="PTHR46467:SF1">
    <property type="entry name" value="TETHER CONTAINING UBX DOMAIN FOR GLUT4"/>
    <property type="match status" value="1"/>
</dbReference>
<protein>
    <recommendedName>
        <fullName evidence="4">UBX domain-containing protein</fullName>
    </recommendedName>
</protein>
<comment type="caution">
    <text evidence="2">The sequence shown here is derived from an EMBL/GenBank/DDBJ whole genome shotgun (WGS) entry which is preliminary data.</text>
</comment>
<keyword evidence="3" id="KW-1185">Reference proteome</keyword>
<name>A0A1X2IDM7_9FUNG</name>
<evidence type="ECO:0008006" key="4">
    <source>
        <dbReference type="Google" id="ProtNLM"/>
    </source>
</evidence>
<dbReference type="AlphaFoldDB" id="A0A1X2IDM7"/>
<feature type="region of interest" description="Disordered" evidence="1">
    <location>
        <begin position="1"/>
        <end position="27"/>
    </location>
</feature>
<gene>
    <name evidence="2" type="ORF">BCR42DRAFT_329437</name>
</gene>
<evidence type="ECO:0000313" key="3">
    <source>
        <dbReference type="Proteomes" id="UP000193560"/>
    </source>
</evidence>
<dbReference type="GO" id="GO:0012506">
    <property type="term" value="C:vesicle membrane"/>
    <property type="evidence" value="ECO:0007669"/>
    <property type="project" value="TreeGrafter"/>
</dbReference>
<dbReference type="GO" id="GO:0005737">
    <property type="term" value="C:cytoplasm"/>
    <property type="evidence" value="ECO:0007669"/>
    <property type="project" value="TreeGrafter"/>
</dbReference>
<reference evidence="2 3" key="1">
    <citation type="submission" date="2016-07" db="EMBL/GenBank/DDBJ databases">
        <title>Pervasive Adenine N6-methylation of Active Genes in Fungi.</title>
        <authorList>
            <consortium name="DOE Joint Genome Institute"/>
            <person name="Mondo S.J."/>
            <person name="Dannebaum R.O."/>
            <person name="Kuo R.C."/>
            <person name="Labutti K."/>
            <person name="Haridas S."/>
            <person name="Kuo A."/>
            <person name="Salamov A."/>
            <person name="Ahrendt S.R."/>
            <person name="Lipzen A."/>
            <person name="Sullivan W."/>
            <person name="Andreopoulos W.B."/>
            <person name="Clum A."/>
            <person name="Lindquist E."/>
            <person name="Daum C."/>
            <person name="Ramamoorthy G.K."/>
            <person name="Gryganskyi A."/>
            <person name="Culley D."/>
            <person name="Magnuson J.K."/>
            <person name="James T.Y."/>
            <person name="O'Malley M.A."/>
            <person name="Stajich J.E."/>
            <person name="Spatafora J.W."/>
            <person name="Visel A."/>
            <person name="Grigoriev I.V."/>
        </authorList>
    </citation>
    <scope>NUCLEOTIDE SEQUENCE [LARGE SCALE GENOMIC DNA]</scope>
    <source>
        <strain evidence="2 3">NRRL 1336</strain>
    </source>
</reference>
<dbReference type="OrthoDB" id="440781at2759"/>
<accession>A0A1X2IDM7</accession>
<proteinExistence type="predicted"/>
<dbReference type="GO" id="GO:0006886">
    <property type="term" value="P:intracellular protein transport"/>
    <property type="evidence" value="ECO:0007669"/>
    <property type="project" value="TreeGrafter"/>
</dbReference>
<sequence>MDSAELTPDSSSSSPPLPPPKDRQIQIFSPPANATVPAEVPESFFKLDSNQVAKLYKAQVAHRQDLENSPLKTQKMRNTEELERMKKYPKTTIRVRFPDHTILQAVFESKERGKSLLYIKEDGYTRSNGENV</sequence>
<dbReference type="PANTHER" id="PTHR46467">
    <property type="entry name" value="TETHER CONTAINING UBX DOMAIN FOR GLUT4"/>
    <property type="match status" value="1"/>
</dbReference>
<organism evidence="2 3">
    <name type="scientific">Absidia repens</name>
    <dbReference type="NCBI Taxonomy" id="90262"/>
    <lineage>
        <taxon>Eukaryota</taxon>
        <taxon>Fungi</taxon>
        <taxon>Fungi incertae sedis</taxon>
        <taxon>Mucoromycota</taxon>
        <taxon>Mucoromycotina</taxon>
        <taxon>Mucoromycetes</taxon>
        <taxon>Mucorales</taxon>
        <taxon>Cunninghamellaceae</taxon>
        <taxon>Absidia</taxon>
    </lineage>
</organism>
<dbReference type="GO" id="GO:0005634">
    <property type="term" value="C:nucleus"/>
    <property type="evidence" value="ECO:0007669"/>
    <property type="project" value="TreeGrafter"/>
</dbReference>
<dbReference type="EMBL" id="MCGE01000014">
    <property type="protein sequence ID" value="ORZ14558.1"/>
    <property type="molecule type" value="Genomic_DNA"/>
</dbReference>
<dbReference type="STRING" id="90262.A0A1X2IDM7"/>
<dbReference type="Proteomes" id="UP000193560">
    <property type="component" value="Unassembled WGS sequence"/>
</dbReference>
<evidence type="ECO:0000313" key="2">
    <source>
        <dbReference type="EMBL" id="ORZ14558.1"/>
    </source>
</evidence>